<dbReference type="RefSeq" id="XP_030525167.1">
    <property type="nucleotide sequence ID" value="XM_030669307.2"/>
</dbReference>
<evidence type="ECO:0000259" key="4">
    <source>
        <dbReference type="Pfam" id="PF14432"/>
    </source>
</evidence>
<comment type="similarity">
    <text evidence="1">Belongs to the PPR family. PCMP-H subfamily.</text>
</comment>
<evidence type="ECO:0000256" key="2">
    <source>
        <dbReference type="ARBA" id="ARBA00022737"/>
    </source>
</evidence>
<dbReference type="AlphaFoldDB" id="A0A8B8NRM0"/>
<feature type="repeat" description="PPR" evidence="3">
    <location>
        <begin position="69"/>
        <end position="103"/>
    </location>
</feature>
<dbReference type="Pfam" id="PF13041">
    <property type="entry name" value="PPR_2"/>
    <property type="match status" value="3"/>
</dbReference>
<dbReference type="GO" id="GO:0008270">
    <property type="term" value="F:zinc ion binding"/>
    <property type="evidence" value="ECO:0007669"/>
    <property type="project" value="InterPro"/>
</dbReference>
<reference evidence="6" key="2">
    <citation type="submission" date="2025-08" db="UniProtKB">
        <authorList>
            <consortium name="RefSeq"/>
        </authorList>
    </citation>
    <scope>IDENTIFICATION</scope>
    <source>
        <tissue evidence="6">Leaf</tissue>
    </source>
</reference>
<dbReference type="GeneID" id="115737270"/>
<feature type="repeat" description="PPR" evidence="3">
    <location>
        <begin position="375"/>
        <end position="409"/>
    </location>
</feature>
<keyword evidence="2" id="KW-0677">Repeat</keyword>
<feature type="repeat" description="PPR" evidence="3">
    <location>
        <begin position="274"/>
        <end position="308"/>
    </location>
</feature>
<accession>A0A8B8NRM0</accession>
<protein>
    <submittedName>
        <fullName evidence="6">Pentatricopeptide repeat-containing protein At3g15130</fullName>
    </submittedName>
</protein>
<name>A0A8B8NRM0_9MYRT</name>
<dbReference type="PANTHER" id="PTHR47926">
    <property type="entry name" value="PENTATRICOPEPTIDE REPEAT-CONTAINING PROTEIN"/>
    <property type="match status" value="1"/>
</dbReference>
<dbReference type="PANTHER" id="PTHR47926:SF504">
    <property type="entry name" value="(WILD MALAYSIAN BANANA) HYPOTHETICAL PROTEIN"/>
    <property type="match status" value="1"/>
</dbReference>
<feature type="domain" description="DYW" evidence="4">
    <location>
        <begin position="591"/>
        <end position="686"/>
    </location>
</feature>
<dbReference type="PROSITE" id="PS51375">
    <property type="entry name" value="PPR"/>
    <property type="match status" value="5"/>
</dbReference>
<dbReference type="FunFam" id="1.25.40.10:FF:000196">
    <property type="entry name" value="Pentatricopeptide repeat-containing protein At4g14850"/>
    <property type="match status" value="1"/>
</dbReference>
<dbReference type="GO" id="GO:0009451">
    <property type="term" value="P:RNA modification"/>
    <property type="evidence" value="ECO:0007669"/>
    <property type="project" value="InterPro"/>
</dbReference>
<dbReference type="Pfam" id="PF14432">
    <property type="entry name" value="DYW_deaminase"/>
    <property type="match status" value="1"/>
</dbReference>
<dbReference type="InterPro" id="IPR011990">
    <property type="entry name" value="TPR-like_helical_dom_sf"/>
</dbReference>
<feature type="repeat" description="PPR" evidence="3">
    <location>
        <begin position="170"/>
        <end position="205"/>
    </location>
</feature>
<dbReference type="KEGG" id="rarg:115737270"/>
<dbReference type="GO" id="GO:0099402">
    <property type="term" value="P:plant organ development"/>
    <property type="evidence" value="ECO:0007669"/>
    <property type="project" value="UniProtKB-ARBA"/>
</dbReference>
<feature type="repeat" description="PPR" evidence="3">
    <location>
        <begin position="344"/>
        <end position="374"/>
    </location>
</feature>
<reference evidence="5" key="1">
    <citation type="submission" date="2025-05" db="UniProtKB">
        <authorList>
            <consortium name="RefSeq"/>
        </authorList>
    </citation>
    <scope>NUCLEOTIDE SEQUENCE [LARGE SCALE GENOMIC DNA]</scope>
</reference>
<dbReference type="OrthoDB" id="185373at2759"/>
<evidence type="ECO:0000256" key="3">
    <source>
        <dbReference type="PROSITE-ProRule" id="PRU00708"/>
    </source>
</evidence>
<dbReference type="Pfam" id="PF20431">
    <property type="entry name" value="E_motif"/>
    <property type="match status" value="1"/>
</dbReference>
<evidence type="ECO:0000313" key="5">
    <source>
        <dbReference type="Proteomes" id="UP000827889"/>
    </source>
</evidence>
<evidence type="ECO:0000256" key="1">
    <source>
        <dbReference type="ARBA" id="ARBA00006643"/>
    </source>
</evidence>
<dbReference type="InterPro" id="IPR046960">
    <property type="entry name" value="PPR_At4g14850-like_plant"/>
</dbReference>
<dbReference type="GO" id="GO:0003723">
    <property type="term" value="F:RNA binding"/>
    <property type="evidence" value="ECO:0007669"/>
    <property type="project" value="InterPro"/>
</dbReference>
<dbReference type="InterPro" id="IPR032867">
    <property type="entry name" value="DYW_dom"/>
</dbReference>
<dbReference type="FunFam" id="1.25.40.10:FF:000344">
    <property type="entry name" value="Pentatricopeptide repeat-containing protein"/>
    <property type="match status" value="1"/>
</dbReference>
<dbReference type="Pfam" id="PF01535">
    <property type="entry name" value="PPR"/>
    <property type="match status" value="3"/>
</dbReference>
<dbReference type="InterPro" id="IPR046848">
    <property type="entry name" value="E_motif"/>
</dbReference>
<dbReference type="Gene3D" id="1.25.40.10">
    <property type="entry name" value="Tetratricopeptide repeat domain"/>
    <property type="match status" value="4"/>
</dbReference>
<gene>
    <name evidence="6" type="primary">LOC115737270</name>
</gene>
<organism evidence="5 6">
    <name type="scientific">Rhodamnia argentea</name>
    <dbReference type="NCBI Taxonomy" id="178133"/>
    <lineage>
        <taxon>Eukaryota</taxon>
        <taxon>Viridiplantae</taxon>
        <taxon>Streptophyta</taxon>
        <taxon>Embryophyta</taxon>
        <taxon>Tracheophyta</taxon>
        <taxon>Spermatophyta</taxon>
        <taxon>Magnoliopsida</taxon>
        <taxon>eudicotyledons</taxon>
        <taxon>Gunneridae</taxon>
        <taxon>Pentapetalae</taxon>
        <taxon>rosids</taxon>
        <taxon>malvids</taxon>
        <taxon>Myrtales</taxon>
        <taxon>Myrtaceae</taxon>
        <taxon>Myrtoideae</taxon>
        <taxon>Myrteae</taxon>
        <taxon>Australasian group</taxon>
        <taxon>Rhodamnia</taxon>
    </lineage>
</organism>
<dbReference type="Proteomes" id="UP000827889">
    <property type="component" value="Chromosome 2"/>
</dbReference>
<evidence type="ECO:0000313" key="6">
    <source>
        <dbReference type="RefSeq" id="XP_030525167.1"/>
    </source>
</evidence>
<dbReference type="FunFam" id="1.25.40.10:FF:000158">
    <property type="entry name" value="pentatricopeptide repeat-containing protein At2g33680"/>
    <property type="match status" value="1"/>
</dbReference>
<dbReference type="InterPro" id="IPR002885">
    <property type="entry name" value="PPR_rpt"/>
</dbReference>
<keyword evidence="5" id="KW-1185">Reference proteome</keyword>
<proteinExistence type="inferred from homology"/>
<dbReference type="NCBIfam" id="TIGR00756">
    <property type="entry name" value="PPR"/>
    <property type="match status" value="5"/>
</dbReference>
<sequence>MIERQRLANLLRSCSRNRLLKQGLQVHGVIAKVGFAFDVMLNNDLIDLYGKCGRVGVSRKVFDRMPQRNVVSWTALMCSYLQNGNAEASLMCFCQMRRSGVEPNEFTLSTGVKACGVAGVLDHGMQIHGLSSKNGFDTVCVVGNCIIDMYAKCGRIDEAARMGNTMPSMNLISWNVMIAGHVLENNDAGKALVLFREMREAGEAPDEYTFTSTLKACNRLGDIKRGNQVHAFLITSGFGISGRPAVAGSLVDLYVKCQSMSEARKVFDRIEDKNVISWSALILGYAREENLRQALELFKQLEESSVHVDGFVLSSLIGVFADFALSEQGKQMHAYTIKLSCGRDISVANSILDMYLKCGLTDEAEKFFSEMPAKNVVSWTVMITGFGKHGLGKEAVSLFKEMQLQNVELDSVTYLAVLSACSHSGLIDESQEIFSSLCADRRMKLQVEHYSCMVDVLSRAGCIREAKILIESMQMEPTVGIWQTLLSACRVHGDLETSREVGEILIKMDELNPVNYVMMSNIYLEAGYWRESQKIREEVKEKRLRKVGGCSWVEIDKKVHYFYSGDDTHPLIDSIHDTLKEMENRMKEELGYVNQVRFALHDVEEESKVESLRVHSEKLAIGLALVSSGLERKEGVIRIFKNLRICGDCHEYIKGLSKVLNMTFMIRDANRFHKFRDGLCSCKDYW</sequence>